<evidence type="ECO:0000313" key="4">
    <source>
        <dbReference type="Proteomes" id="UP000308530"/>
    </source>
</evidence>
<dbReference type="Gene3D" id="2.60.40.1890">
    <property type="entry name" value="PCu(A)C copper chaperone"/>
    <property type="match status" value="1"/>
</dbReference>
<dbReference type="EMBL" id="CP058350">
    <property type="protein sequence ID" value="QLF70628.1"/>
    <property type="molecule type" value="Genomic_DNA"/>
</dbReference>
<dbReference type="Proteomes" id="UP000308530">
    <property type="component" value="Chromosome"/>
</dbReference>
<sequence>MKRTILTATALATLILAMPVAACEQHKHQAANATEIPAGTVAAFAEEIDGRKPKAESGVMVAHGVSQKAASGHGDHSTHGGHSDHAGHGHGGDAGNPGGFVPVTLGDLELTAGFTRAMLPGQPVGGGFVTITNKGASDDLLIGATSAQSGEIQLHEMAMEGDVMKMRQLEGGIPVPAGQTVELKPGGLHLMFYKVTEPFQEGQSVAVTLQFEKAGEVEIVLPVGPARGK</sequence>
<feature type="region of interest" description="Disordered" evidence="1">
    <location>
        <begin position="65"/>
        <end position="98"/>
    </location>
</feature>
<dbReference type="Pfam" id="PF04314">
    <property type="entry name" value="PCuAC"/>
    <property type="match status" value="1"/>
</dbReference>
<keyword evidence="2" id="KW-0732">Signal</keyword>
<evidence type="ECO:0000313" key="3">
    <source>
        <dbReference type="EMBL" id="QLF70628.1"/>
    </source>
</evidence>
<proteinExistence type="predicted"/>
<accession>A0ABX6QPU1</accession>
<dbReference type="InterPro" id="IPR007410">
    <property type="entry name" value="LpqE-like"/>
</dbReference>
<dbReference type="PANTHER" id="PTHR36302:SF1">
    <property type="entry name" value="COPPER CHAPERONE PCU(A)C"/>
    <property type="match status" value="1"/>
</dbReference>
<evidence type="ECO:0000256" key="2">
    <source>
        <dbReference type="SAM" id="SignalP"/>
    </source>
</evidence>
<gene>
    <name evidence="3" type="ORF">FE840_014375</name>
</gene>
<reference evidence="3 4" key="1">
    <citation type="submission" date="2020-06" db="EMBL/GenBank/DDBJ databases">
        <title>Genome sequence of Rhizobium sp strain ADMK78.</title>
        <authorList>
            <person name="Rahi P."/>
        </authorList>
    </citation>
    <scope>NUCLEOTIDE SEQUENCE [LARGE SCALE GENOMIC DNA]</scope>
    <source>
        <strain evidence="3 4">ADMK78</strain>
    </source>
</reference>
<feature type="signal peptide" evidence="2">
    <location>
        <begin position="1"/>
        <end position="22"/>
    </location>
</feature>
<dbReference type="InterPro" id="IPR058248">
    <property type="entry name" value="Lxx211020-like"/>
</dbReference>
<organism evidence="3 4">
    <name type="scientific">Peteryoungia desertarenae</name>
    <dbReference type="NCBI Taxonomy" id="1813451"/>
    <lineage>
        <taxon>Bacteria</taxon>
        <taxon>Pseudomonadati</taxon>
        <taxon>Pseudomonadota</taxon>
        <taxon>Alphaproteobacteria</taxon>
        <taxon>Hyphomicrobiales</taxon>
        <taxon>Rhizobiaceae</taxon>
        <taxon>Peteryoungia</taxon>
    </lineage>
</organism>
<name>A0ABX6QPU1_9HYPH</name>
<evidence type="ECO:0000256" key="1">
    <source>
        <dbReference type="SAM" id="MobiDB-lite"/>
    </source>
</evidence>
<dbReference type="PANTHER" id="PTHR36302">
    <property type="entry name" value="BLR7088 PROTEIN"/>
    <property type="match status" value="1"/>
</dbReference>
<protein>
    <submittedName>
        <fullName evidence="3">Copper chaperone PCu(A)C</fullName>
    </submittedName>
</protein>
<feature type="compositionally biased region" description="Basic and acidic residues" evidence="1">
    <location>
        <begin position="73"/>
        <end position="91"/>
    </location>
</feature>
<feature type="chain" id="PRO_5045108214" evidence="2">
    <location>
        <begin position="23"/>
        <end position="229"/>
    </location>
</feature>
<keyword evidence="4" id="KW-1185">Reference proteome</keyword>
<dbReference type="SUPFAM" id="SSF110087">
    <property type="entry name" value="DR1885-like metal-binding protein"/>
    <property type="match status" value="1"/>
</dbReference>
<dbReference type="InterPro" id="IPR036182">
    <property type="entry name" value="PCuAC_sf"/>
</dbReference>